<protein>
    <recommendedName>
        <fullName evidence="1">Methyltransferase FkbM domain-containing protein</fullName>
    </recommendedName>
</protein>
<gene>
    <name evidence="2" type="ORF">BV394_02480</name>
</gene>
<reference evidence="2 3" key="1">
    <citation type="submission" date="2017-01" db="EMBL/GenBank/DDBJ databases">
        <title>Genomic analysis of Xuhuaishuia manganoxidans DY6-4.</title>
        <authorList>
            <person name="Wang X."/>
        </authorList>
    </citation>
    <scope>NUCLEOTIDE SEQUENCE [LARGE SCALE GENOMIC DNA]</scope>
    <source>
        <strain evidence="2 3">DY6-4</strain>
    </source>
</reference>
<dbReference type="PANTHER" id="PTHR34203:SF15">
    <property type="entry name" value="SLL1173 PROTEIN"/>
    <property type="match status" value="1"/>
</dbReference>
<dbReference type="STRING" id="1267768.BV394_02480"/>
<evidence type="ECO:0000313" key="2">
    <source>
        <dbReference type="EMBL" id="APX90916.1"/>
    </source>
</evidence>
<sequence length="237" mass="26400">MARAAAPVFLSEPFRVAVSTVHGQRVAFAIANVDDEIQSHHARGDFYEPEELAIICRHFPTGGRFCDIGANVGNHSVYLARFMHARRIVLIEPNPLAIGLLEANVHLNGIDHVCDLSRLGIGLSDGAVAQAFIRTGHDNLGGARVKEGQGDIPIKSGDELLRDEVFDLVKIDVEGMEIKVLEGLKTHLQRHRPKIFIEVDKRNYEAFDSWCAAEGYEVLERFQRYKNNTNFMIGARA</sequence>
<proteinExistence type="predicted"/>
<dbReference type="InterPro" id="IPR052514">
    <property type="entry name" value="SAM-dependent_MTase"/>
</dbReference>
<dbReference type="EMBL" id="CP019124">
    <property type="protein sequence ID" value="APX90916.1"/>
    <property type="molecule type" value="Genomic_DNA"/>
</dbReference>
<feature type="domain" description="Methyltransferase FkbM" evidence="1">
    <location>
        <begin position="67"/>
        <end position="209"/>
    </location>
</feature>
<organism evidence="2 3">
    <name type="scientific">Brevirhabdus pacifica</name>
    <dbReference type="NCBI Taxonomy" id="1267768"/>
    <lineage>
        <taxon>Bacteria</taxon>
        <taxon>Pseudomonadati</taxon>
        <taxon>Pseudomonadota</taxon>
        <taxon>Alphaproteobacteria</taxon>
        <taxon>Rhodobacterales</taxon>
        <taxon>Paracoccaceae</taxon>
        <taxon>Brevirhabdus</taxon>
    </lineage>
</organism>
<dbReference type="Gene3D" id="3.40.50.150">
    <property type="entry name" value="Vaccinia Virus protein VP39"/>
    <property type="match status" value="1"/>
</dbReference>
<dbReference type="NCBIfam" id="TIGR01444">
    <property type="entry name" value="fkbM_fam"/>
    <property type="match status" value="1"/>
</dbReference>
<dbReference type="InterPro" id="IPR029063">
    <property type="entry name" value="SAM-dependent_MTases_sf"/>
</dbReference>
<accession>A0A1U7DLN7</accession>
<dbReference type="PANTHER" id="PTHR34203">
    <property type="entry name" value="METHYLTRANSFERASE, FKBM FAMILY PROTEIN"/>
    <property type="match status" value="1"/>
</dbReference>
<dbReference type="AlphaFoldDB" id="A0A1U7DLN7"/>
<dbReference type="Proteomes" id="UP000187266">
    <property type="component" value="Chromosome"/>
</dbReference>
<dbReference type="Pfam" id="PF05050">
    <property type="entry name" value="Methyltransf_21"/>
    <property type="match status" value="1"/>
</dbReference>
<dbReference type="InterPro" id="IPR006342">
    <property type="entry name" value="FkbM_mtfrase"/>
</dbReference>
<name>A0A1U7DLN7_9RHOB</name>
<evidence type="ECO:0000313" key="3">
    <source>
        <dbReference type="Proteomes" id="UP000187266"/>
    </source>
</evidence>
<evidence type="ECO:0000259" key="1">
    <source>
        <dbReference type="Pfam" id="PF05050"/>
    </source>
</evidence>
<keyword evidence="3" id="KW-1185">Reference proteome</keyword>
<dbReference type="SUPFAM" id="SSF53335">
    <property type="entry name" value="S-adenosyl-L-methionine-dependent methyltransferases"/>
    <property type="match status" value="1"/>
</dbReference>